<feature type="non-terminal residue" evidence="1">
    <location>
        <position position="1"/>
    </location>
</feature>
<evidence type="ECO:0000313" key="1">
    <source>
        <dbReference type="EMBL" id="GAI59226.1"/>
    </source>
</evidence>
<proteinExistence type="predicted"/>
<protein>
    <submittedName>
        <fullName evidence="1">Uncharacterized protein</fullName>
    </submittedName>
</protein>
<dbReference type="EMBL" id="BARW01002650">
    <property type="protein sequence ID" value="GAI59226.1"/>
    <property type="molecule type" value="Genomic_DNA"/>
</dbReference>
<name>X1QWN8_9ZZZZ</name>
<comment type="caution">
    <text evidence="1">The sequence shown here is derived from an EMBL/GenBank/DDBJ whole genome shotgun (WGS) entry which is preliminary data.</text>
</comment>
<gene>
    <name evidence="1" type="ORF">S12H4_07246</name>
</gene>
<dbReference type="AlphaFoldDB" id="X1QWN8"/>
<accession>X1QWN8</accession>
<organism evidence="1">
    <name type="scientific">marine sediment metagenome</name>
    <dbReference type="NCBI Taxonomy" id="412755"/>
    <lineage>
        <taxon>unclassified sequences</taxon>
        <taxon>metagenomes</taxon>
        <taxon>ecological metagenomes</taxon>
    </lineage>
</organism>
<sequence>LYKELAYQIPPVADIITMAVREAFTPDIAARFGQYQDFPSELEEWGN</sequence>
<reference evidence="1" key="1">
    <citation type="journal article" date="2014" name="Front. Microbiol.">
        <title>High frequency of phylogenetically diverse reductive dehalogenase-homologous genes in deep subseafloor sedimentary metagenomes.</title>
        <authorList>
            <person name="Kawai M."/>
            <person name="Futagami T."/>
            <person name="Toyoda A."/>
            <person name="Takaki Y."/>
            <person name="Nishi S."/>
            <person name="Hori S."/>
            <person name="Arai W."/>
            <person name="Tsubouchi T."/>
            <person name="Morono Y."/>
            <person name="Uchiyama I."/>
            <person name="Ito T."/>
            <person name="Fujiyama A."/>
            <person name="Inagaki F."/>
            <person name="Takami H."/>
        </authorList>
    </citation>
    <scope>NUCLEOTIDE SEQUENCE</scope>
    <source>
        <strain evidence="1">Expedition CK06-06</strain>
    </source>
</reference>